<name>K6WG82_9ACTN</name>
<proteinExistence type="predicted"/>
<dbReference type="GO" id="GO:0003677">
    <property type="term" value="F:DNA binding"/>
    <property type="evidence" value="ECO:0007669"/>
    <property type="project" value="UniProtKB-UniRule"/>
</dbReference>
<dbReference type="InterPro" id="IPR009057">
    <property type="entry name" value="Homeodomain-like_sf"/>
</dbReference>
<keyword evidence="5" id="KW-1185">Reference proteome</keyword>
<reference evidence="4 5" key="1">
    <citation type="submission" date="2012-08" db="EMBL/GenBank/DDBJ databases">
        <title>Whole genome shotgun sequence of Gordonia rhizosphera NBRC 16068.</title>
        <authorList>
            <person name="Takarada H."/>
            <person name="Isaki S."/>
            <person name="Hosoyama A."/>
            <person name="Tsuchikane K."/>
            <person name="Katsumata H."/>
            <person name="Baba S."/>
            <person name="Ohji S."/>
            <person name="Yamazaki S."/>
            <person name="Fujita N."/>
        </authorList>
    </citation>
    <scope>NUCLEOTIDE SEQUENCE [LARGE SCALE GENOMIC DNA]</scope>
    <source>
        <strain evidence="4 5">NBRC 16068</strain>
    </source>
</reference>
<dbReference type="InterPro" id="IPR001647">
    <property type="entry name" value="HTH_TetR"/>
</dbReference>
<dbReference type="Proteomes" id="UP000008363">
    <property type="component" value="Unassembled WGS sequence"/>
</dbReference>
<feature type="domain" description="HTH tetR-type" evidence="3">
    <location>
        <begin position="19"/>
        <end position="79"/>
    </location>
</feature>
<keyword evidence="1 2" id="KW-0238">DNA-binding</keyword>
<sequence>MTTTDGRRYAGAAADERRDRRRAEFVTAGLELFGSEGFANVSIKRLCDHSGLTQRYFYESFDDRSALLAAVYDDCVEFARTATLRAAAEFVAPDGGEGVRTTDVPEAARASLGAFIHTLAANPHRARVMLVEMVGVNADLERQRLAAIHGWADLILTVVLGEQEPRRGQRLAAIGLVGAVTQLLVDWYTSTSGHFAAEDESTAADLFELDDILDTCVELFVAAHGPLLT</sequence>
<dbReference type="STRING" id="1108045.GORHZ_191_00350"/>
<comment type="caution">
    <text evidence="4">The sequence shown here is derived from an EMBL/GenBank/DDBJ whole genome shotgun (WGS) entry which is preliminary data.</text>
</comment>
<protein>
    <submittedName>
        <fullName evidence="4">Putative TetR family transcriptional regulator</fullName>
    </submittedName>
</protein>
<evidence type="ECO:0000259" key="3">
    <source>
        <dbReference type="PROSITE" id="PS50977"/>
    </source>
</evidence>
<dbReference type="AlphaFoldDB" id="K6WG82"/>
<organism evidence="4 5">
    <name type="scientific">Gordonia rhizosphera NBRC 16068</name>
    <dbReference type="NCBI Taxonomy" id="1108045"/>
    <lineage>
        <taxon>Bacteria</taxon>
        <taxon>Bacillati</taxon>
        <taxon>Actinomycetota</taxon>
        <taxon>Actinomycetes</taxon>
        <taxon>Mycobacteriales</taxon>
        <taxon>Gordoniaceae</taxon>
        <taxon>Gordonia</taxon>
    </lineage>
</organism>
<evidence type="ECO:0000313" key="5">
    <source>
        <dbReference type="Proteomes" id="UP000008363"/>
    </source>
</evidence>
<dbReference type="RefSeq" id="WP_006337468.1">
    <property type="nucleotide sequence ID" value="NZ_BAHC01000191.1"/>
</dbReference>
<dbReference type="Pfam" id="PF00440">
    <property type="entry name" value="TetR_N"/>
    <property type="match status" value="1"/>
</dbReference>
<feature type="DNA-binding region" description="H-T-H motif" evidence="2">
    <location>
        <begin position="42"/>
        <end position="61"/>
    </location>
</feature>
<accession>K6WG82</accession>
<evidence type="ECO:0000313" key="4">
    <source>
        <dbReference type="EMBL" id="GAB92776.1"/>
    </source>
</evidence>
<dbReference type="Gene3D" id="1.10.357.10">
    <property type="entry name" value="Tetracycline Repressor, domain 2"/>
    <property type="match status" value="1"/>
</dbReference>
<dbReference type="EMBL" id="BAHC01000191">
    <property type="protein sequence ID" value="GAB92776.1"/>
    <property type="molecule type" value="Genomic_DNA"/>
</dbReference>
<evidence type="ECO:0000256" key="1">
    <source>
        <dbReference type="ARBA" id="ARBA00023125"/>
    </source>
</evidence>
<gene>
    <name evidence="4" type="ORF">GORHZ_191_00350</name>
</gene>
<dbReference type="SUPFAM" id="SSF46689">
    <property type="entry name" value="Homeodomain-like"/>
    <property type="match status" value="1"/>
</dbReference>
<dbReference type="OrthoDB" id="4802216at2"/>
<evidence type="ECO:0000256" key="2">
    <source>
        <dbReference type="PROSITE-ProRule" id="PRU00335"/>
    </source>
</evidence>
<dbReference type="eggNOG" id="COG1309">
    <property type="taxonomic scope" value="Bacteria"/>
</dbReference>
<dbReference type="PROSITE" id="PS50977">
    <property type="entry name" value="HTH_TETR_2"/>
    <property type="match status" value="1"/>
</dbReference>